<evidence type="ECO:0008006" key="4">
    <source>
        <dbReference type="Google" id="ProtNLM"/>
    </source>
</evidence>
<sequence>MASTRNVAKRKRAPVNVTPSNPKRAKPSPTVHIYDYANFVKIVAGQGELRRTFILREEVICKRSPFVKEELAKTTTNYDGDRVMELPDVMAAPFLAYTKNLHEEDSELHVLVCFELKPVESINDLGLKLVSLKSVWRIGQKLRDTVFMNKVLDSMIPLMVDCINVKQLCGFVVDADLMGPKLRKLAIDILSRRVTAEDIKWLVRFYPSLAQEVQEQMVDLRDSLTRCAPTHREWQEKYHEESPSNDSNTTAA</sequence>
<dbReference type="Proteomes" id="UP000825890">
    <property type="component" value="Unassembled WGS sequence"/>
</dbReference>
<keyword evidence="3" id="KW-1185">Reference proteome</keyword>
<feature type="region of interest" description="Disordered" evidence="1">
    <location>
        <begin position="233"/>
        <end position="252"/>
    </location>
</feature>
<feature type="compositionally biased region" description="Basic and acidic residues" evidence="1">
    <location>
        <begin position="233"/>
        <end position="242"/>
    </location>
</feature>
<accession>A0A9P3C5Q4</accession>
<dbReference type="GeneID" id="68286976"/>
<dbReference type="OrthoDB" id="10509002at2759"/>
<gene>
    <name evidence="2" type="ORF">CKM354_000140100</name>
</gene>
<dbReference type="EMBL" id="BOLY01000001">
    <property type="protein sequence ID" value="GIZ37974.1"/>
    <property type="molecule type" value="Genomic_DNA"/>
</dbReference>
<proteinExistence type="predicted"/>
<evidence type="ECO:0000313" key="3">
    <source>
        <dbReference type="Proteomes" id="UP000825890"/>
    </source>
</evidence>
<organism evidence="2 3">
    <name type="scientific">Cercospora kikuchii</name>
    <dbReference type="NCBI Taxonomy" id="84275"/>
    <lineage>
        <taxon>Eukaryota</taxon>
        <taxon>Fungi</taxon>
        <taxon>Dikarya</taxon>
        <taxon>Ascomycota</taxon>
        <taxon>Pezizomycotina</taxon>
        <taxon>Dothideomycetes</taxon>
        <taxon>Dothideomycetidae</taxon>
        <taxon>Mycosphaerellales</taxon>
        <taxon>Mycosphaerellaceae</taxon>
        <taxon>Cercospora</taxon>
    </lineage>
</organism>
<feature type="region of interest" description="Disordered" evidence="1">
    <location>
        <begin position="1"/>
        <end position="26"/>
    </location>
</feature>
<evidence type="ECO:0000256" key="1">
    <source>
        <dbReference type="SAM" id="MobiDB-lite"/>
    </source>
</evidence>
<comment type="caution">
    <text evidence="2">The sequence shown here is derived from an EMBL/GenBank/DDBJ whole genome shotgun (WGS) entry which is preliminary data.</text>
</comment>
<reference evidence="2 3" key="1">
    <citation type="submission" date="2021-01" db="EMBL/GenBank/DDBJ databases">
        <title>Cercospora kikuchii MAFF 305040 whole genome shotgun sequence.</title>
        <authorList>
            <person name="Kashiwa T."/>
            <person name="Suzuki T."/>
        </authorList>
    </citation>
    <scope>NUCLEOTIDE SEQUENCE [LARGE SCALE GENOMIC DNA]</scope>
    <source>
        <strain evidence="2 3">MAFF 305040</strain>
    </source>
</reference>
<protein>
    <recommendedName>
        <fullName evidence="4">BTB domain-containing protein</fullName>
    </recommendedName>
</protein>
<dbReference type="RefSeq" id="XP_044652461.1">
    <property type="nucleotide sequence ID" value="XM_044796526.1"/>
</dbReference>
<name>A0A9P3C5Q4_9PEZI</name>
<evidence type="ECO:0000313" key="2">
    <source>
        <dbReference type="EMBL" id="GIZ37974.1"/>
    </source>
</evidence>
<dbReference type="AlphaFoldDB" id="A0A9P3C5Q4"/>